<dbReference type="InterPro" id="IPR036885">
    <property type="entry name" value="SWIB_MDM2_dom_sf"/>
</dbReference>
<organism evidence="3 4">
    <name type="scientific">Sphingomonas melonis</name>
    <dbReference type="NCBI Taxonomy" id="152682"/>
    <lineage>
        <taxon>Bacteria</taxon>
        <taxon>Pseudomonadati</taxon>
        <taxon>Pseudomonadota</taxon>
        <taxon>Alphaproteobacteria</taxon>
        <taxon>Sphingomonadales</taxon>
        <taxon>Sphingomonadaceae</taxon>
        <taxon>Sphingomonas</taxon>
    </lineage>
</organism>
<gene>
    <name evidence="3" type="ORF">HD841_002981</name>
</gene>
<dbReference type="PROSITE" id="PS51925">
    <property type="entry name" value="SWIB_MDM2"/>
    <property type="match status" value="1"/>
</dbReference>
<reference evidence="3 4" key="1">
    <citation type="submission" date="2020-08" db="EMBL/GenBank/DDBJ databases">
        <title>The Agave Microbiome: Exploring the role of microbial communities in plant adaptations to desert environments.</title>
        <authorList>
            <person name="Partida-Martinez L.P."/>
        </authorList>
    </citation>
    <scope>NUCLEOTIDE SEQUENCE [LARGE SCALE GENOMIC DNA]</scope>
    <source>
        <strain evidence="3 4">AS2.3</strain>
    </source>
</reference>
<evidence type="ECO:0000313" key="4">
    <source>
        <dbReference type="Proteomes" id="UP000517753"/>
    </source>
</evidence>
<accession>A0A7Y9K3M0</accession>
<dbReference type="InterPro" id="IPR003121">
    <property type="entry name" value="SWIB_MDM2_domain"/>
</dbReference>
<name>A0A7Y9K3M0_9SPHN</name>
<dbReference type="CDD" id="cd10567">
    <property type="entry name" value="SWIB-MDM2_like"/>
    <property type="match status" value="1"/>
</dbReference>
<feature type="compositionally biased region" description="Basic and acidic residues" evidence="1">
    <location>
        <begin position="70"/>
        <end position="86"/>
    </location>
</feature>
<evidence type="ECO:0000313" key="3">
    <source>
        <dbReference type="EMBL" id="NYD91174.1"/>
    </source>
</evidence>
<dbReference type="Pfam" id="PF02201">
    <property type="entry name" value="SWIB"/>
    <property type="match status" value="1"/>
</dbReference>
<dbReference type="PANTHER" id="PTHR13844">
    <property type="entry name" value="SWI/SNF-RELATED MATRIX-ASSOCIATED ACTIN-DEPENDENT REGULATOR OF CHROMATIN SUBFAMILY D"/>
    <property type="match status" value="1"/>
</dbReference>
<feature type="region of interest" description="Disordered" evidence="1">
    <location>
        <begin position="60"/>
        <end position="104"/>
    </location>
</feature>
<dbReference type="SUPFAM" id="SSF47592">
    <property type="entry name" value="SWIB/MDM2 domain"/>
    <property type="match status" value="1"/>
</dbReference>
<dbReference type="SMART" id="SM00151">
    <property type="entry name" value="SWIB"/>
    <property type="match status" value="1"/>
</dbReference>
<feature type="domain" description="DM2" evidence="2">
    <location>
        <begin position="99"/>
        <end position="176"/>
    </location>
</feature>
<evidence type="ECO:0000256" key="1">
    <source>
        <dbReference type="SAM" id="MobiDB-lite"/>
    </source>
</evidence>
<proteinExistence type="predicted"/>
<dbReference type="EMBL" id="JACCBY010000004">
    <property type="protein sequence ID" value="NYD91174.1"/>
    <property type="molecule type" value="Genomic_DNA"/>
</dbReference>
<dbReference type="Proteomes" id="UP000517753">
    <property type="component" value="Unassembled WGS sequence"/>
</dbReference>
<dbReference type="InterPro" id="IPR019835">
    <property type="entry name" value="SWIB_domain"/>
</dbReference>
<keyword evidence="4" id="KW-1185">Reference proteome</keyword>
<sequence>MAGAETRILNEATQAAIGVREKRRARAPVRSLARDPCRAVFRAGGDELRGRMVVAVPTPRFEGEQSMARTAEKRGKDETAAAEKKVKATGKPASGARGGITAPVTPSEDLAEIVGKKDLPRSEVVKKVWDYIKKNDLQDAKDRRQINADDKLEKIFGKKSASMFEMNRHLSAHLTANKD</sequence>
<comment type="caution">
    <text evidence="3">The sequence shown here is derived from an EMBL/GenBank/DDBJ whole genome shotgun (WGS) entry which is preliminary data.</text>
</comment>
<dbReference type="AlphaFoldDB" id="A0A7Y9K3M0"/>
<evidence type="ECO:0000259" key="2">
    <source>
        <dbReference type="PROSITE" id="PS51925"/>
    </source>
</evidence>
<protein>
    <submittedName>
        <fullName evidence="3">Chromatin remodeling complex protein RSC6</fullName>
    </submittedName>
</protein>
<dbReference type="Gene3D" id="1.10.245.10">
    <property type="entry name" value="SWIB/MDM2 domain"/>
    <property type="match status" value="1"/>
</dbReference>
<dbReference type="RefSeq" id="WP_373563032.1">
    <property type="nucleotide sequence ID" value="NZ_JACCBY010000004.1"/>
</dbReference>